<keyword evidence="1" id="KW-0812">Transmembrane</keyword>
<dbReference type="Pfam" id="PF04964">
    <property type="entry name" value="Flp_Fap"/>
    <property type="match status" value="1"/>
</dbReference>
<sequence length="60" mass="6279">MSKLFSRFLKDESGATAIEYGLIAALISVAIITGATTLGNTLSTTFQNISTKMNTASVAH</sequence>
<dbReference type="STRING" id="52131.GA0061100_11427"/>
<feature type="transmembrane region" description="Helical" evidence="1">
    <location>
        <begin position="20"/>
        <end position="43"/>
    </location>
</feature>
<evidence type="ECO:0000313" key="2">
    <source>
        <dbReference type="EMBL" id="SCB36922.1"/>
    </source>
</evidence>
<reference evidence="3" key="1">
    <citation type="submission" date="2016-08" db="EMBL/GenBank/DDBJ databases">
        <authorList>
            <person name="Varghese N."/>
            <person name="Submissions Spin"/>
        </authorList>
    </citation>
    <scope>NUCLEOTIDE SEQUENCE [LARGE SCALE GENOMIC DNA]</scope>
    <source>
        <strain evidence="3">CCBAU 57015</strain>
    </source>
</reference>
<keyword evidence="1" id="KW-1133">Transmembrane helix</keyword>
<dbReference type="RefSeq" id="WP_075856378.1">
    <property type="nucleotide sequence ID" value="NZ_FMAC01000014.1"/>
</dbReference>
<keyword evidence="3" id="KW-1185">Reference proteome</keyword>
<evidence type="ECO:0000256" key="1">
    <source>
        <dbReference type="SAM" id="Phobius"/>
    </source>
</evidence>
<keyword evidence="1" id="KW-0472">Membrane</keyword>
<dbReference type="Proteomes" id="UP000186228">
    <property type="component" value="Unassembled WGS sequence"/>
</dbReference>
<protein>
    <submittedName>
        <fullName evidence="2">Pilus assembly protein Flp/PilA</fullName>
    </submittedName>
</protein>
<dbReference type="InterPro" id="IPR007047">
    <property type="entry name" value="Flp_Fap"/>
</dbReference>
<organism evidence="2 3">
    <name type="scientific">Rhizobium hainanense</name>
    <dbReference type="NCBI Taxonomy" id="52131"/>
    <lineage>
        <taxon>Bacteria</taxon>
        <taxon>Pseudomonadati</taxon>
        <taxon>Pseudomonadota</taxon>
        <taxon>Alphaproteobacteria</taxon>
        <taxon>Hyphomicrobiales</taxon>
        <taxon>Rhizobiaceae</taxon>
        <taxon>Rhizobium/Agrobacterium group</taxon>
        <taxon>Rhizobium</taxon>
    </lineage>
</organism>
<accession>A0A1C3W9T5</accession>
<gene>
    <name evidence="2" type="ORF">GA0061100_11427</name>
</gene>
<evidence type="ECO:0000313" key="3">
    <source>
        <dbReference type="Proteomes" id="UP000186228"/>
    </source>
</evidence>
<dbReference type="EMBL" id="FMAC01000014">
    <property type="protein sequence ID" value="SCB36922.1"/>
    <property type="molecule type" value="Genomic_DNA"/>
</dbReference>
<name>A0A1C3W9T5_9HYPH</name>
<proteinExistence type="predicted"/>
<dbReference type="OrthoDB" id="5325135at2"/>
<dbReference type="AlphaFoldDB" id="A0A1C3W9T5"/>